<evidence type="ECO:0000256" key="3">
    <source>
        <dbReference type="ARBA" id="ARBA00022723"/>
    </source>
</evidence>
<dbReference type="InterPro" id="IPR036396">
    <property type="entry name" value="Cyt_P450_sf"/>
</dbReference>
<organism evidence="8 9">
    <name type="scientific">Exophiala xenobiotica</name>
    <dbReference type="NCBI Taxonomy" id="348802"/>
    <lineage>
        <taxon>Eukaryota</taxon>
        <taxon>Fungi</taxon>
        <taxon>Dikarya</taxon>
        <taxon>Ascomycota</taxon>
        <taxon>Pezizomycotina</taxon>
        <taxon>Eurotiomycetes</taxon>
        <taxon>Chaetothyriomycetidae</taxon>
        <taxon>Chaetothyriales</taxon>
        <taxon>Herpotrichiellaceae</taxon>
        <taxon>Exophiala</taxon>
    </lineage>
</organism>
<evidence type="ECO:0000256" key="4">
    <source>
        <dbReference type="ARBA" id="ARBA00023002"/>
    </source>
</evidence>
<dbReference type="SUPFAM" id="SSF48264">
    <property type="entry name" value="Cytochrome P450"/>
    <property type="match status" value="1"/>
</dbReference>
<dbReference type="Gene3D" id="1.10.630.10">
    <property type="entry name" value="Cytochrome P450"/>
    <property type="match status" value="1"/>
</dbReference>
<keyword evidence="9" id="KW-1185">Reference proteome</keyword>
<dbReference type="FunFam" id="1.10.630.10:FF:000018">
    <property type="entry name" value="Cytochrome P450 monooxygenase"/>
    <property type="match status" value="1"/>
</dbReference>
<dbReference type="PANTHER" id="PTHR46696">
    <property type="entry name" value="P450, PUTATIVE (EUROFUNG)-RELATED"/>
    <property type="match status" value="1"/>
</dbReference>
<dbReference type="GO" id="GO:0005506">
    <property type="term" value="F:iron ion binding"/>
    <property type="evidence" value="ECO:0007669"/>
    <property type="project" value="InterPro"/>
</dbReference>
<evidence type="ECO:0000256" key="6">
    <source>
        <dbReference type="ARBA" id="ARBA00023033"/>
    </source>
</evidence>
<gene>
    <name evidence="8" type="ORF">PV05_00924</name>
</gene>
<keyword evidence="3" id="KW-0479">Metal-binding</keyword>
<dbReference type="InterPro" id="IPR002397">
    <property type="entry name" value="Cyt_P450_B"/>
</dbReference>
<sequence>MLSYPTLTARRFSKLGVNNTRTLKASMATQTGPPRFPFSRPRAAEPPAEYARLRKTEPVSRVTLWDDSHPWLVVKHKDITKVLTDDRLSKQRQRSGFPEMSAGGKEAAKNKPTFVDMDPPEHTRQRGLVEPVFSKESVQAMRPQIQATVDRLLDKMLAKGGKEPVDLVESFALPVPSFVIYGILGVPLEDLEFLTQQAAVRSNGSATALEASRANQVLLDYLASLVEKRMKQPENDLISKLVTEQVKPGNLSQDGAVQIAFLLLVAGNATMVNMINLGVVTLFEHPEQLKELKNDPGLAHNFVEELCRYHQGSAMATRRVAKVDVEYGGKQIKAGEGIIAACQSGNRDEEVFPDPDKFDIHRQFDPQDSLGYGYGAHRCIAEHLAKAELEIVFATLFHKLPNLKLAIPLDQVEYTPPTMDIGIPRLPVVF</sequence>
<dbReference type="PANTHER" id="PTHR46696:SF6">
    <property type="entry name" value="P450, PUTATIVE (EUROFUNG)-RELATED"/>
    <property type="match status" value="1"/>
</dbReference>
<dbReference type="GO" id="GO:0020037">
    <property type="term" value="F:heme binding"/>
    <property type="evidence" value="ECO:0007669"/>
    <property type="project" value="InterPro"/>
</dbReference>
<reference evidence="8 9" key="1">
    <citation type="submission" date="2015-01" db="EMBL/GenBank/DDBJ databases">
        <title>The Genome Sequence of Exophiala xenobiotica CBS118157.</title>
        <authorList>
            <consortium name="The Broad Institute Genomics Platform"/>
            <person name="Cuomo C."/>
            <person name="de Hoog S."/>
            <person name="Gorbushina A."/>
            <person name="Stielow B."/>
            <person name="Teixiera M."/>
            <person name="Abouelleil A."/>
            <person name="Chapman S.B."/>
            <person name="Priest M."/>
            <person name="Young S.K."/>
            <person name="Wortman J."/>
            <person name="Nusbaum C."/>
            <person name="Birren B."/>
        </authorList>
    </citation>
    <scope>NUCLEOTIDE SEQUENCE [LARGE SCALE GENOMIC DNA]</scope>
    <source>
        <strain evidence="8 9">CBS 118157</strain>
    </source>
</reference>
<name>A0A0D2F199_9EURO</name>
<keyword evidence="5" id="KW-0408">Iron</keyword>
<dbReference type="GO" id="GO:0004497">
    <property type="term" value="F:monooxygenase activity"/>
    <property type="evidence" value="ECO:0007669"/>
    <property type="project" value="UniProtKB-KW"/>
</dbReference>
<dbReference type="STRING" id="348802.A0A0D2F199"/>
<feature type="region of interest" description="Disordered" evidence="7">
    <location>
        <begin position="87"/>
        <end position="122"/>
    </location>
</feature>
<dbReference type="OrthoDB" id="3945418at2759"/>
<evidence type="ECO:0000256" key="1">
    <source>
        <dbReference type="ARBA" id="ARBA00010617"/>
    </source>
</evidence>
<dbReference type="AlphaFoldDB" id="A0A0D2F199"/>
<keyword evidence="4" id="KW-0560">Oxidoreductase</keyword>
<dbReference type="GeneID" id="25322832"/>
<evidence type="ECO:0008006" key="10">
    <source>
        <dbReference type="Google" id="ProtNLM"/>
    </source>
</evidence>
<dbReference type="InterPro" id="IPR001128">
    <property type="entry name" value="Cyt_P450"/>
</dbReference>
<comment type="similarity">
    <text evidence="1">Belongs to the cytochrome P450 family.</text>
</comment>
<dbReference type="EMBL" id="KN847317">
    <property type="protein sequence ID" value="KIW60730.1"/>
    <property type="molecule type" value="Genomic_DNA"/>
</dbReference>
<dbReference type="PRINTS" id="PR00359">
    <property type="entry name" value="BP450"/>
</dbReference>
<protein>
    <recommendedName>
        <fullName evidence="10">Cytochrome P450 55A3</fullName>
    </recommendedName>
</protein>
<evidence type="ECO:0000256" key="2">
    <source>
        <dbReference type="ARBA" id="ARBA00022617"/>
    </source>
</evidence>
<dbReference type="HOGENOM" id="CLU_033716_1_1_1"/>
<dbReference type="Proteomes" id="UP000054342">
    <property type="component" value="Unassembled WGS sequence"/>
</dbReference>
<dbReference type="RefSeq" id="XP_013321314.1">
    <property type="nucleotide sequence ID" value="XM_013465860.1"/>
</dbReference>
<dbReference type="CDD" id="cd11030">
    <property type="entry name" value="CYP105-like"/>
    <property type="match status" value="1"/>
</dbReference>
<evidence type="ECO:0000313" key="9">
    <source>
        <dbReference type="Proteomes" id="UP000054342"/>
    </source>
</evidence>
<evidence type="ECO:0000313" key="8">
    <source>
        <dbReference type="EMBL" id="KIW60730.1"/>
    </source>
</evidence>
<dbReference type="GO" id="GO:0016705">
    <property type="term" value="F:oxidoreductase activity, acting on paired donors, with incorporation or reduction of molecular oxygen"/>
    <property type="evidence" value="ECO:0007669"/>
    <property type="project" value="InterPro"/>
</dbReference>
<evidence type="ECO:0000256" key="7">
    <source>
        <dbReference type="SAM" id="MobiDB-lite"/>
    </source>
</evidence>
<keyword evidence="2" id="KW-0349">Heme</keyword>
<keyword evidence="6" id="KW-0503">Monooxygenase</keyword>
<dbReference type="Pfam" id="PF00067">
    <property type="entry name" value="p450"/>
    <property type="match status" value="1"/>
</dbReference>
<proteinExistence type="inferred from homology"/>
<accession>A0A0D2F199</accession>
<evidence type="ECO:0000256" key="5">
    <source>
        <dbReference type="ARBA" id="ARBA00023004"/>
    </source>
</evidence>